<dbReference type="EMBL" id="ML009524">
    <property type="protein sequence ID" value="RKO96919.1"/>
    <property type="molecule type" value="Genomic_DNA"/>
</dbReference>
<dbReference type="SUPFAM" id="SSF54534">
    <property type="entry name" value="FKBP-like"/>
    <property type="match status" value="1"/>
</dbReference>
<evidence type="ECO:0000313" key="5">
    <source>
        <dbReference type="Proteomes" id="UP000268535"/>
    </source>
</evidence>
<reference evidence="5" key="1">
    <citation type="journal article" date="2018" name="Nat. Microbiol.">
        <title>Leveraging single-cell genomics to expand the fungal tree of life.</title>
        <authorList>
            <person name="Ahrendt S.R."/>
            <person name="Quandt C.A."/>
            <person name="Ciobanu D."/>
            <person name="Clum A."/>
            <person name="Salamov A."/>
            <person name="Andreopoulos B."/>
            <person name="Cheng J.F."/>
            <person name="Woyke T."/>
            <person name="Pelin A."/>
            <person name="Henrissat B."/>
            <person name="Reynolds N.K."/>
            <person name="Benny G.L."/>
            <person name="Smith M.E."/>
            <person name="James T.Y."/>
            <person name="Grigoriev I.V."/>
        </authorList>
    </citation>
    <scope>NUCLEOTIDE SEQUENCE [LARGE SCALE GENOMIC DNA]</scope>
    <source>
        <strain evidence="5">ATCC 52028</strain>
    </source>
</reference>
<dbReference type="InterPro" id="IPR039663">
    <property type="entry name" value="AIP/AIPL1/TTC9"/>
</dbReference>
<dbReference type="AlphaFoldDB" id="A0A4P9WUI0"/>
<dbReference type="PANTHER" id="PTHR11242">
    <property type="entry name" value="ARYL HYDROCARBON RECEPTOR INTERACTING PROTEIN RELATED"/>
    <property type="match status" value="1"/>
</dbReference>
<proteinExistence type="predicted"/>
<evidence type="ECO:0000313" key="4">
    <source>
        <dbReference type="EMBL" id="RKO96919.1"/>
    </source>
</evidence>
<accession>A0A4P9WUI0</accession>
<keyword evidence="2" id="KW-0802">TPR repeat</keyword>
<evidence type="ECO:0008006" key="6">
    <source>
        <dbReference type="Google" id="ProtNLM"/>
    </source>
</evidence>
<dbReference type="InterPro" id="IPR046357">
    <property type="entry name" value="PPIase_dom_sf"/>
</dbReference>
<name>A0A4P9WUI0_9FUNG</name>
<dbReference type="GO" id="GO:0003755">
    <property type="term" value="F:peptidyl-prolyl cis-trans isomerase activity"/>
    <property type="evidence" value="ECO:0007669"/>
    <property type="project" value="InterPro"/>
</dbReference>
<organism evidence="4 5">
    <name type="scientific">Caulochytrium protostelioides</name>
    <dbReference type="NCBI Taxonomy" id="1555241"/>
    <lineage>
        <taxon>Eukaryota</taxon>
        <taxon>Fungi</taxon>
        <taxon>Fungi incertae sedis</taxon>
        <taxon>Chytridiomycota</taxon>
        <taxon>Chytridiomycota incertae sedis</taxon>
        <taxon>Chytridiomycetes</taxon>
        <taxon>Caulochytriales</taxon>
        <taxon>Caulochytriaceae</taxon>
        <taxon>Caulochytrium</taxon>
    </lineage>
</organism>
<dbReference type="Gene3D" id="1.25.40.10">
    <property type="entry name" value="Tetratricopeptide repeat domain"/>
    <property type="match status" value="1"/>
</dbReference>
<dbReference type="InterPro" id="IPR011990">
    <property type="entry name" value="TPR-like_helical_dom_sf"/>
</dbReference>
<evidence type="ECO:0000256" key="3">
    <source>
        <dbReference type="SAM" id="MobiDB-lite"/>
    </source>
</evidence>
<keyword evidence="1" id="KW-0677">Repeat</keyword>
<feature type="compositionally biased region" description="Low complexity" evidence="3">
    <location>
        <begin position="401"/>
        <end position="412"/>
    </location>
</feature>
<dbReference type="Proteomes" id="UP000268535">
    <property type="component" value="Unassembled WGS sequence"/>
</dbReference>
<evidence type="ECO:0000256" key="2">
    <source>
        <dbReference type="ARBA" id="ARBA00022803"/>
    </source>
</evidence>
<dbReference type="PANTHER" id="PTHR11242:SF0">
    <property type="entry name" value="TPR_REGION DOMAIN-CONTAINING PROTEIN"/>
    <property type="match status" value="1"/>
</dbReference>
<gene>
    <name evidence="4" type="ORF">CAUPRSCDRAFT_7354</name>
</gene>
<feature type="region of interest" description="Disordered" evidence="3">
    <location>
        <begin position="1"/>
        <end position="65"/>
    </location>
</feature>
<evidence type="ECO:0000256" key="1">
    <source>
        <dbReference type="ARBA" id="ARBA00022737"/>
    </source>
</evidence>
<sequence length="412" mass="44911">MGHEPDAHTHSPGDGHDHNHTQKHAASIPCPHHAPAATAGAATDPGPRRPHRVLVADSRQRDNGAPFDLRVGRQFAVPALETCVQSLRPGERARFLVMPPHAAGLVRLEGLLRDEERARRDRAAGRPGVLAAAALPPGAGCSHHQHETAARYQSLGVLEQCPVEFDIVLLTIQHPGGFVREPWELTTAEKWAAAAPAKEDGTRRFRASDLAGATAAYRRALMLLEPLTTCSEMMDLKQMAQARQAERAAEARAARQRQVATPSVLASATSDVQSLMQTTRLNYAACLLQTGDYAGVVVQTSEVLRGARVPEPRAYLRRARARRLIGRDLTEAAADLDAAQQLLVKTNVPMSSPMWQDLRMERAALKQQLDRQHRKEKRIFQGMFSAASQEPTTGAPHEQVARTSAARATTAK</sequence>
<feature type="region of interest" description="Disordered" evidence="3">
    <location>
        <begin position="384"/>
        <end position="412"/>
    </location>
</feature>
<dbReference type="SUPFAM" id="SSF48452">
    <property type="entry name" value="TPR-like"/>
    <property type="match status" value="1"/>
</dbReference>
<feature type="compositionally biased region" description="Basic and acidic residues" evidence="3">
    <location>
        <begin position="1"/>
        <end position="20"/>
    </location>
</feature>
<protein>
    <recommendedName>
        <fullName evidence="6">TPR-like protein</fullName>
    </recommendedName>
</protein>
<dbReference type="Gene3D" id="3.10.50.40">
    <property type="match status" value="1"/>
</dbReference>
<feature type="compositionally biased region" description="Low complexity" evidence="3">
    <location>
        <begin position="31"/>
        <end position="45"/>
    </location>
</feature>